<dbReference type="PANTHER" id="PTHR30012">
    <property type="entry name" value="GENERAL SECRETION PATHWAY PROTEIN"/>
    <property type="match status" value="1"/>
</dbReference>
<keyword evidence="7 10" id="KW-1133">Transmembrane helix</keyword>
<sequence>MKVFKCVLIDKNKNKVTRIIEAENEQTLLLKIKQMEYFLVSKEEVKQEVKSIRKMKAKDLIIFCRQISVMLDAGITIIRAIHILESKSSNPKTRVIYERIYESMQKGNSLSVSMRAQQVFPNILINMVEAGETGGILEKNLAKMGEHFEKENKLNNKIKGAMMYPIILSIVAIVVVIFLVTMVLPTFFSLYEGQDLPLITQILVAFSNFLTDYWPFALAGVAIVIMVIPIICKLKPIRTKIDTFKLKAPVIGKLNRTIYSARCARGFATLYASGLDMIELLRMVSLIIGNVVIQDKFQTVIQKVSRGEYISTALEDAKVFDPMFTSMVFIGEESGSIDTILESAANYFDEEADAASTRIVSLIEPLMIIVMALIIGFIVAAVMLPMYGMMQYIS</sequence>
<feature type="transmembrane region" description="Helical" evidence="10">
    <location>
        <begin position="213"/>
        <end position="232"/>
    </location>
</feature>
<keyword evidence="13" id="KW-1185">Reference proteome</keyword>
<reference evidence="13" key="1">
    <citation type="submission" date="2017-02" db="EMBL/GenBank/DDBJ databases">
        <authorList>
            <person name="Varghese N."/>
            <person name="Submissions S."/>
        </authorList>
    </citation>
    <scope>NUCLEOTIDE SEQUENCE [LARGE SCALE GENOMIC DNA]</scope>
    <source>
        <strain evidence="13">ATCC 25662</strain>
    </source>
</reference>
<dbReference type="PANTHER" id="PTHR30012:SF0">
    <property type="entry name" value="TYPE II SECRETION SYSTEM PROTEIN F-RELATED"/>
    <property type="match status" value="1"/>
</dbReference>
<gene>
    <name evidence="12" type="ORF">SAMN02745191_1289</name>
</gene>
<protein>
    <submittedName>
        <fullName evidence="12">Type IV pilus assembly protein PilC</fullName>
    </submittedName>
</protein>
<dbReference type="RefSeq" id="WP_078711697.1">
    <property type="nucleotide sequence ID" value="NZ_FUWY01000003.1"/>
</dbReference>
<evidence type="ECO:0000256" key="4">
    <source>
        <dbReference type="ARBA" id="ARBA00022475"/>
    </source>
</evidence>
<dbReference type="OrthoDB" id="1523422at2"/>
<evidence type="ECO:0000256" key="2">
    <source>
        <dbReference type="ARBA" id="ARBA00005745"/>
    </source>
</evidence>
<keyword evidence="5" id="KW-0997">Cell inner membrane</keyword>
<keyword evidence="3 9" id="KW-0813">Transport</keyword>
<dbReference type="InterPro" id="IPR001992">
    <property type="entry name" value="T2SS_GspF/T4SS_PilC_CS"/>
</dbReference>
<feature type="domain" description="Type II secretion system protein GspF" evidence="11">
    <location>
        <begin position="63"/>
        <end position="185"/>
    </location>
</feature>
<dbReference type="FunFam" id="1.20.81.30:FF:000001">
    <property type="entry name" value="Type II secretion system protein F"/>
    <property type="match status" value="1"/>
</dbReference>
<evidence type="ECO:0000256" key="6">
    <source>
        <dbReference type="ARBA" id="ARBA00022692"/>
    </source>
</evidence>
<feature type="transmembrane region" description="Helical" evidence="10">
    <location>
        <begin position="163"/>
        <end position="188"/>
    </location>
</feature>
<dbReference type="InterPro" id="IPR042094">
    <property type="entry name" value="T2SS_GspF_sf"/>
</dbReference>
<evidence type="ECO:0000256" key="10">
    <source>
        <dbReference type="SAM" id="Phobius"/>
    </source>
</evidence>
<evidence type="ECO:0000256" key="5">
    <source>
        <dbReference type="ARBA" id="ARBA00022519"/>
    </source>
</evidence>
<evidence type="ECO:0000259" key="11">
    <source>
        <dbReference type="Pfam" id="PF00482"/>
    </source>
</evidence>
<dbReference type="AlphaFoldDB" id="A0A1T4MKQ4"/>
<dbReference type="GO" id="GO:0009306">
    <property type="term" value="P:protein secretion"/>
    <property type="evidence" value="ECO:0007669"/>
    <property type="project" value="InterPro"/>
</dbReference>
<evidence type="ECO:0000256" key="8">
    <source>
        <dbReference type="ARBA" id="ARBA00023136"/>
    </source>
</evidence>
<keyword evidence="6 9" id="KW-0812">Transmembrane</keyword>
<dbReference type="EMBL" id="FUWY01000003">
    <property type="protein sequence ID" value="SJZ67344.1"/>
    <property type="molecule type" value="Genomic_DNA"/>
</dbReference>
<dbReference type="PROSITE" id="PS00874">
    <property type="entry name" value="T2SP_F"/>
    <property type="match status" value="1"/>
</dbReference>
<evidence type="ECO:0000256" key="1">
    <source>
        <dbReference type="ARBA" id="ARBA00004429"/>
    </source>
</evidence>
<keyword evidence="4" id="KW-1003">Cell membrane</keyword>
<dbReference type="Gene3D" id="1.20.81.30">
    <property type="entry name" value="Type II secretion system (T2SS), domain F"/>
    <property type="match status" value="2"/>
</dbReference>
<dbReference type="InterPro" id="IPR018076">
    <property type="entry name" value="T2SS_GspF_dom"/>
</dbReference>
<keyword evidence="8 10" id="KW-0472">Membrane</keyword>
<dbReference type="Pfam" id="PF00482">
    <property type="entry name" value="T2SSF"/>
    <property type="match status" value="2"/>
</dbReference>
<dbReference type="STRING" id="118967.SAMN02745191_1289"/>
<evidence type="ECO:0000256" key="9">
    <source>
        <dbReference type="RuleBase" id="RU003923"/>
    </source>
</evidence>
<evidence type="ECO:0000256" key="3">
    <source>
        <dbReference type="ARBA" id="ARBA00022448"/>
    </source>
</evidence>
<dbReference type="Proteomes" id="UP000243297">
    <property type="component" value="Unassembled WGS sequence"/>
</dbReference>
<dbReference type="InterPro" id="IPR003004">
    <property type="entry name" value="GspF/PilC"/>
</dbReference>
<evidence type="ECO:0000313" key="13">
    <source>
        <dbReference type="Proteomes" id="UP000243297"/>
    </source>
</evidence>
<evidence type="ECO:0000313" key="12">
    <source>
        <dbReference type="EMBL" id="SJZ67344.1"/>
    </source>
</evidence>
<feature type="transmembrane region" description="Helical" evidence="10">
    <location>
        <begin position="366"/>
        <end position="387"/>
    </location>
</feature>
<evidence type="ECO:0000256" key="7">
    <source>
        <dbReference type="ARBA" id="ARBA00022989"/>
    </source>
</evidence>
<name>A0A1T4MKQ4_9FIRM</name>
<dbReference type="PRINTS" id="PR00812">
    <property type="entry name" value="BCTERIALGSPF"/>
</dbReference>
<organism evidence="12 13">
    <name type="scientific">Anaerorhabdus furcosa</name>
    <dbReference type="NCBI Taxonomy" id="118967"/>
    <lineage>
        <taxon>Bacteria</taxon>
        <taxon>Bacillati</taxon>
        <taxon>Bacillota</taxon>
        <taxon>Erysipelotrichia</taxon>
        <taxon>Erysipelotrichales</taxon>
        <taxon>Erysipelotrichaceae</taxon>
        <taxon>Anaerorhabdus</taxon>
    </lineage>
</organism>
<proteinExistence type="inferred from homology"/>
<comment type="similarity">
    <text evidence="2 9">Belongs to the GSP F family.</text>
</comment>
<comment type="subcellular location">
    <subcellularLocation>
        <location evidence="1">Cell inner membrane</location>
        <topology evidence="1">Multi-pass membrane protein</topology>
    </subcellularLocation>
    <subcellularLocation>
        <location evidence="9">Cell membrane</location>
        <topology evidence="9">Multi-pass membrane protein</topology>
    </subcellularLocation>
</comment>
<dbReference type="GO" id="GO:0005886">
    <property type="term" value="C:plasma membrane"/>
    <property type="evidence" value="ECO:0007669"/>
    <property type="project" value="UniProtKB-SubCell"/>
</dbReference>
<feature type="domain" description="Type II secretion system protein GspF" evidence="11">
    <location>
        <begin position="267"/>
        <end position="385"/>
    </location>
</feature>
<accession>A0A1T4MKQ4</accession>